<dbReference type="PROSITE" id="PS51450">
    <property type="entry name" value="LRR"/>
    <property type="match status" value="2"/>
</dbReference>
<dbReference type="PANTHER" id="PTHR48051">
    <property type="match status" value="1"/>
</dbReference>
<dbReference type="AlphaFoldDB" id="A0A7M7MIX2"/>
<name>A0A7M7MIX2_VARDE</name>
<dbReference type="FunCoup" id="A0A7M7MIX2">
    <property type="interactions" value="1065"/>
</dbReference>
<dbReference type="Gene3D" id="3.80.10.10">
    <property type="entry name" value="Ribonuclease Inhibitor"/>
    <property type="match status" value="2"/>
</dbReference>
<keyword evidence="1" id="KW-0433">Leucine-rich repeat</keyword>
<dbReference type="RefSeq" id="XP_022668816.1">
    <property type="nucleotide sequence ID" value="XM_022813081.1"/>
</dbReference>
<dbReference type="GeneID" id="111253542"/>
<dbReference type="InterPro" id="IPR050216">
    <property type="entry name" value="LRR_domain-containing"/>
</dbReference>
<dbReference type="OMA" id="AYMERYT"/>
<dbReference type="KEGG" id="vde:111253542"/>
<dbReference type="InterPro" id="IPR001611">
    <property type="entry name" value="Leu-rich_rpt"/>
</dbReference>
<dbReference type="PANTHER" id="PTHR48051:SF62">
    <property type="entry name" value="LEUCINE-RICH REPEAT-CONTAINING PROTEIN 57"/>
    <property type="match status" value="1"/>
</dbReference>
<dbReference type="EnsemblMetazoa" id="XM_022813082">
    <property type="protein sequence ID" value="XP_022668817"/>
    <property type="gene ID" value="LOC111253542"/>
</dbReference>
<dbReference type="OrthoDB" id="1728874at2759"/>
<dbReference type="Pfam" id="PF13855">
    <property type="entry name" value="LRR_8"/>
    <property type="match status" value="1"/>
</dbReference>
<keyword evidence="2" id="KW-0677">Repeat</keyword>
<organism evidence="3 4">
    <name type="scientific">Varroa destructor</name>
    <name type="common">Honeybee mite</name>
    <dbReference type="NCBI Taxonomy" id="109461"/>
    <lineage>
        <taxon>Eukaryota</taxon>
        <taxon>Metazoa</taxon>
        <taxon>Ecdysozoa</taxon>
        <taxon>Arthropoda</taxon>
        <taxon>Chelicerata</taxon>
        <taxon>Arachnida</taxon>
        <taxon>Acari</taxon>
        <taxon>Parasitiformes</taxon>
        <taxon>Mesostigmata</taxon>
        <taxon>Gamasina</taxon>
        <taxon>Dermanyssoidea</taxon>
        <taxon>Varroidae</taxon>
        <taxon>Varroa</taxon>
    </lineage>
</organism>
<dbReference type="PRINTS" id="PR00019">
    <property type="entry name" value="LEURICHRPT"/>
</dbReference>
<evidence type="ECO:0000256" key="2">
    <source>
        <dbReference type="ARBA" id="ARBA00022737"/>
    </source>
</evidence>
<dbReference type="InterPro" id="IPR003591">
    <property type="entry name" value="Leu-rich_rpt_typical-subtyp"/>
</dbReference>
<dbReference type="SUPFAM" id="SSF52058">
    <property type="entry name" value="L domain-like"/>
    <property type="match status" value="1"/>
</dbReference>
<dbReference type="Proteomes" id="UP000594260">
    <property type="component" value="Unplaced"/>
</dbReference>
<sequence>MGNTLKPRLEHAEKTGVCSLSKCQIKEFPAAELQMQRLPLIPAAKLRSLDLSYNKLKLIPDAIGQLCNLKVLNLSHNKIIKLPDAICQLAKLEILNMAANHLGNLPPDFGKLSALKALNLSENKLKKFPLQVAKLPILDVLDLSTNAISEMADCEQLGSLNCSELLLNSNQLAVLPTNLAKCPRLKILRVQENCLTLDGIPSELLSSSGINALSLEGNLFEERELHQIQGWDAYQERYTASKKKMY</sequence>
<accession>A0A7M7MIX2</accession>
<dbReference type="GO" id="GO:0005737">
    <property type="term" value="C:cytoplasm"/>
    <property type="evidence" value="ECO:0007669"/>
    <property type="project" value="TreeGrafter"/>
</dbReference>
<dbReference type="InterPro" id="IPR032675">
    <property type="entry name" value="LRR_dom_sf"/>
</dbReference>
<evidence type="ECO:0008006" key="5">
    <source>
        <dbReference type="Google" id="ProtNLM"/>
    </source>
</evidence>
<reference evidence="3" key="1">
    <citation type="submission" date="2021-01" db="UniProtKB">
        <authorList>
            <consortium name="EnsemblMetazoa"/>
        </authorList>
    </citation>
    <scope>IDENTIFICATION</scope>
</reference>
<dbReference type="InParanoid" id="A0A7M7MIX2"/>
<protein>
    <recommendedName>
        <fullName evidence="5">Leucine-rich repeat-containing protein 57</fullName>
    </recommendedName>
</protein>
<evidence type="ECO:0000313" key="4">
    <source>
        <dbReference type="Proteomes" id="UP000594260"/>
    </source>
</evidence>
<proteinExistence type="predicted"/>
<keyword evidence="4" id="KW-1185">Reference proteome</keyword>
<dbReference type="SMART" id="SM00369">
    <property type="entry name" value="LRR_TYP"/>
    <property type="match status" value="6"/>
</dbReference>
<evidence type="ECO:0000313" key="3">
    <source>
        <dbReference type="EnsemblMetazoa" id="XP_022668817"/>
    </source>
</evidence>
<dbReference type="EnsemblMetazoa" id="XM_022813081">
    <property type="protein sequence ID" value="XP_022668816"/>
    <property type="gene ID" value="LOC111253542"/>
</dbReference>
<dbReference type="RefSeq" id="XP_022668817.1">
    <property type="nucleotide sequence ID" value="XM_022813082.1"/>
</dbReference>
<evidence type="ECO:0000256" key="1">
    <source>
        <dbReference type="ARBA" id="ARBA00022614"/>
    </source>
</evidence>